<dbReference type="InterPro" id="IPR003362">
    <property type="entry name" value="Bact_transf"/>
</dbReference>
<dbReference type="Proteomes" id="UP000051139">
    <property type="component" value="Unassembled WGS sequence"/>
</dbReference>
<dbReference type="Pfam" id="PF02397">
    <property type="entry name" value="Bac_transf"/>
    <property type="match status" value="1"/>
</dbReference>
<keyword evidence="3" id="KW-1003">Cell membrane</keyword>
<keyword evidence="11" id="KW-1185">Reference proteome</keyword>
<evidence type="ECO:0000256" key="4">
    <source>
        <dbReference type="ARBA" id="ARBA00022679"/>
    </source>
</evidence>
<evidence type="ECO:0000313" key="10">
    <source>
        <dbReference type="EMBL" id="KRN95325.1"/>
    </source>
</evidence>
<evidence type="ECO:0000256" key="2">
    <source>
        <dbReference type="ARBA" id="ARBA00006464"/>
    </source>
</evidence>
<dbReference type="EMBL" id="JQCB01000010">
    <property type="protein sequence ID" value="KRN95325.1"/>
    <property type="molecule type" value="Genomic_DNA"/>
</dbReference>
<keyword evidence="6 8" id="KW-1133">Transmembrane helix</keyword>
<comment type="similarity">
    <text evidence="2">Belongs to the bacterial sugar transferase family.</text>
</comment>
<evidence type="ECO:0000256" key="1">
    <source>
        <dbReference type="ARBA" id="ARBA00004236"/>
    </source>
</evidence>
<dbReference type="GO" id="GO:0005886">
    <property type="term" value="C:plasma membrane"/>
    <property type="evidence" value="ECO:0007669"/>
    <property type="project" value="UniProtKB-SubCell"/>
</dbReference>
<evidence type="ECO:0000256" key="7">
    <source>
        <dbReference type="ARBA" id="ARBA00023136"/>
    </source>
</evidence>
<sequence length="217" mass="25100">MFLIENEIPVQGIVYRISKRSIDVILSLVALVLLSPVFLVVWLTYKVSSSNRGPVIYRQQRVGKNNHDFYILKFRSMVVGADEKLKADPKLYQQYLDNNYKLPPDLDPRITQFGKWLRRSSVDELPQFVNILRGDMSLIGPRPVVRDELSEYGNRVNKLLSVTPGAMGLWQASGRSNIGYPERCEMELYYVDHASFWFDVKIFFRNIFHIATSDGAY</sequence>
<dbReference type="AlphaFoldDB" id="A0A0R2L997"/>
<evidence type="ECO:0000259" key="9">
    <source>
        <dbReference type="Pfam" id="PF02397"/>
    </source>
</evidence>
<comment type="caution">
    <text evidence="10">The sequence shown here is derived from an EMBL/GenBank/DDBJ whole genome shotgun (WGS) entry which is preliminary data.</text>
</comment>
<evidence type="ECO:0000313" key="11">
    <source>
        <dbReference type="Proteomes" id="UP000051139"/>
    </source>
</evidence>
<evidence type="ECO:0000256" key="3">
    <source>
        <dbReference type="ARBA" id="ARBA00022475"/>
    </source>
</evidence>
<evidence type="ECO:0000256" key="8">
    <source>
        <dbReference type="SAM" id="Phobius"/>
    </source>
</evidence>
<accession>A0A0R2L997</accession>
<gene>
    <name evidence="10" type="ORF">IV55_GL000312</name>
</gene>
<dbReference type="GO" id="GO:0016780">
    <property type="term" value="F:phosphotransferase activity, for other substituted phosphate groups"/>
    <property type="evidence" value="ECO:0007669"/>
    <property type="project" value="TreeGrafter"/>
</dbReference>
<comment type="subcellular location">
    <subcellularLocation>
        <location evidence="1">Cell membrane</location>
    </subcellularLocation>
</comment>
<dbReference type="PANTHER" id="PTHR30576">
    <property type="entry name" value="COLANIC BIOSYNTHESIS UDP-GLUCOSE LIPID CARRIER TRANSFERASE"/>
    <property type="match status" value="1"/>
</dbReference>
<reference evidence="10 11" key="1">
    <citation type="journal article" date="2015" name="Genome Announc.">
        <title>Expanding the biotechnology potential of lactobacilli through comparative genomics of 213 strains and associated genera.</title>
        <authorList>
            <person name="Sun Z."/>
            <person name="Harris H.M."/>
            <person name="McCann A."/>
            <person name="Guo C."/>
            <person name="Argimon S."/>
            <person name="Zhang W."/>
            <person name="Yang X."/>
            <person name="Jeffery I.B."/>
            <person name="Cooney J.C."/>
            <person name="Kagawa T.F."/>
            <person name="Liu W."/>
            <person name="Song Y."/>
            <person name="Salvetti E."/>
            <person name="Wrobel A."/>
            <person name="Rasinkangas P."/>
            <person name="Parkhill J."/>
            <person name="Rea M.C."/>
            <person name="O'Sullivan O."/>
            <person name="Ritari J."/>
            <person name="Douillard F.P."/>
            <person name="Paul Ross R."/>
            <person name="Yang R."/>
            <person name="Briner A.E."/>
            <person name="Felis G.E."/>
            <person name="de Vos W.M."/>
            <person name="Barrangou R."/>
            <person name="Klaenhammer T.R."/>
            <person name="Caufield P.W."/>
            <person name="Cui Y."/>
            <person name="Zhang H."/>
            <person name="O'Toole P.W."/>
        </authorList>
    </citation>
    <scope>NUCLEOTIDE SEQUENCE [LARGE SCALE GENOMIC DNA]</scope>
    <source>
        <strain evidence="10 11">DSM 22696</strain>
    </source>
</reference>
<keyword evidence="5 8" id="KW-0812">Transmembrane</keyword>
<protein>
    <submittedName>
        <fullName evidence="10">Undecaprenyl-phosphate galactose phosphotransferase</fullName>
    </submittedName>
</protein>
<keyword evidence="7 8" id="KW-0472">Membrane</keyword>
<feature type="domain" description="Bacterial sugar transferase" evidence="9">
    <location>
        <begin position="19"/>
        <end position="210"/>
    </location>
</feature>
<evidence type="ECO:0000256" key="6">
    <source>
        <dbReference type="ARBA" id="ARBA00022989"/>
    </source>
</evidence>
<name>A0A0R2L997_9LACO</name>
<dbReference type="STRING" id="348151.IV55_GL000312"/>
<keyword evidence="4 10" id="KW-0808">Transferase</keyword>
<organism evidence="10 11">
    <name type="scientific">Furfurilactobacillus siliginis</name>
    <dbReference type="NCBI Taxonomy" id="348151"/>
    <lineage>
        <taxon>Bacteria</taxon>
        <taxon>Bacillati</taxon>
        <taxon>Bacillota</taxon>
        <taxon>Bacilli</taxon>
        <taxon>Lactobacillales</taxon>
        <taxon>Lactobacillaceae</taxon>
        <taxon>Furfurilactobacillus</taxon>
    </lineage>
</organism>
<dbReference type="PANTHER" id="PTHR30576:SF4">
    <property type="entry name" value="UNDECAPRENYL-PHOSPHATE GALACTOSE PHOSPHOTRANSFERASE"/>
    <property type="match status" value="1"/>
</dbReference>
<evidence type="ECO:0000256" key="5">
    <source>
        <dbReference type="ARBA" id="ARBA00022692"/>
    </source>
</evidence>
<dbReference type="PATRIC" id="fig|348151.3.peg.318"/>
<feature type="transmembrane region" description="Helical" evidence="8">
    <location>
        <begin position="24"/>
        <end position="45"/>
    </location>
</feature>
<proteinExistence type="inferred from homology"/>